<dbReference type="OrthoDB" id="5730196at2"/>
<gene>
    <name evidence="6" type="ORF">EMK97_15265</name>
</gene>
<keyword evidence="4" id="KW-0812">Transmembrane</keyword>
<feature type="transmembrane region" description="Helical" evidence="4">
    <location>
        <begin position="7"/>
        <end position="27"/>
    </location>
</feature>
<sequence length="401" mass="43290">MARKKQIIIPIVILSVGVAAMIGFSSMRKPPEEKPKVDNTPIVAVENISVAPMTLEVSSYGIVKPKYETQLVAQVSGQIVELSDVFVRGGFVKKGELLARIDPSDYQAALIDAQATMATARAALETEVAQGKVAEREWKQITDSSPTELSLRKPQLAQELARVKAAQAAILRAERNLERTEIKAPYDAMIDSRDIGLGSFVTTGTRIGHVLGTAVAEVRLPVADNQLQFLVNKGEQANVHLNGVFAGKATQWQAQIARSEGVVDNKSRMSYLVAEINDPYRLQASNSDIAPIRFGSYVNAEIVGTQVARASVIPRYLVVDGKVALLDAESKLHYAPIDVIRQQGSNVIVANGLADGDQLIISALDYPIDGMKLALAGEETQQESSEEQSSETQVANNDSGE</sequence>
<keyword evidence="7" id="KW-1185">Reference proteome</keyword>
<keyword evidence="2" id="KW-0175">Coiled coil</keyword>
<feature type="compositionally biased region" description="Acidic residues" evidence="3">
    <location>
        <begin position="380"/>
        <end position="389"/>
    </location>
</feature>
<feature type="domain" description="Multidrug resistance protein MdtA-like barrel-sandwich hybrid" evidence="5">
    <location>
        <begin position="71"/>
        <end position="210"/>
    </location>
</feature>
<dbReference type="GO" id="GO:1990281">
    <property type="term" value="C:efflux pump complex"/>
    <property type="evidence" value="ECO:0007669"/>
    <property type="project" value="TreeGrafter"/>
</dbReference>
<dbReference type="Gene3D" id="2.40.50.100">
    <property type="match status" value="1"/>
</dbReference>
<protein>
    <submittedName>
        <fullName evidence="6">Efflux RND transporter periplasmic adaptor subunit</fullName>
    </submittedName>
</protein>
<dbReference type="Pfam" id="PF25917">
    <property type="entry name" value="BSH_RND"/>
    <property type="match status" value="1"/>
</dbReference>
<dbReference type="NCBIfam" id="TIGR01730">
    <property type="entry name" value="RND_mfp"/>
    <property type="match status" value="1"/>
</dbReference>
<comment type="similarity">
    <text evidence="1">Belongs to the membrane fusion protein (MFP) (TC 8.A.1) family.</text>
</comment>
<evidence type="ECO:0000256" key="1">
    <source>
        <dbReference type="ARBA" id="ARBA00009477"/>
    </source>
</evidence>
<evidence type="ECO:0000313" key="7">
    <source>
        <dbReference type="Proteomes" id="UP000290244"/>
    </source>
</evidence>
<dbReference type="Gene3D" id="1.10.287.470">
    <property type="entry name" value="Helix hairpin bin"/>
    <property type="match status" value="1"/>
</dbReference>
<dbReference type="PANTHER" id="PTHR30469:SF12">
    <property type="entry name" value="MULTIDRUG RESISTANCE PROTEIN MDTA"/>
    <property type="match status" value="1"/>
</dbReference>
<name>A0A4P6P650_9GAMM</name>
<dbReference type="EMBL" id="CP034759">
    <property type="protein sequence ID" value="QBG36983.1"/>
    <property type="molecule type" value="Genomic_DNA"/>
</dbReference>
<accession>A0A4P6P650</accession>
<keyword evidence="4" id="KW-1133">Transmembrane helix</keyword>
<feature type="region of interest" description="Disordered" evidence="3">
    <location>
        <begin position="377"/>
        <end position="401"/>
    </location>
</feature>
<dbReference type="Proteomes" id="UP000290244">
    <property type="component" value="Chromosome"/>
</dbReference>
<dbReference type="KEGG" id="lsd:EMK97_15265"/>
<proteinExistence type="inferred from homology"/>
<evidence type="ECO:0000256" key="4">
    <source>
        <dbReference type="SAM" id="Phobius"/>
    </source>
</evidence>
<reference evidence="6 7" key="1">
    <citation type="submission" date="2018-12" db="EMBL/GenBank/DDBJ databases">
        <title>Complete genome of Litorilituus sediminis.</title>
        <authorList>
            <person name="Liu A."/>
            <person name="Rong J."/>
        </authorList>
    </citation>
    <scope>NUCLEOTIDE SEQUENCE [LARGE SCALE GENOMIC DNA]</scope>
    <source>
        <strain evidence="6 7">JCM 17549</strain>
    </source>
</reference>
<evidence type="ECO:0000256" key="3">
    <source>
        <dbReference type="SAM" id="MobiDB-lite"/>
    </source>
</evidence>
<dbReference type="SUPFAM" id="SSF111369">
    <property type="entry name" value="HlyD-like secretion proteins"/>
    <property type="match status" value="1"/>
</dbReference>
<keyword evidence="4" id="KW-0472">Membrane</keyword>
<dbReference type="Gene3D" id="2.40.30.170">
    <property type="match status" value="1"/>
</dbReference>
<evidence type="ECO:0000259" key="5">
    <source>
        <dbReference type="Pfam" id="PF25917"/>
    </source>
</evidence>
<feature type="coiled-coil region" evidence="2">
    <location>
        <begin position="156"/>
        <end position="183"/>
    </location>
</feature>
<dbReference type="GO" id="GO:0015562">
    <property type="term" value="F:efflux transmembrane transporter activity"/>
    <property type="evidence" value="ECO:0007669"/>
    <property type="project" value="TreeGrafter"/>
</dbReference>
<evidence type="ECO:0000256" key="2">
    <source>
        <dbReference type="SAM" id="Coils"/>
    </source>
</evidence>
<evidence type="ECO:0000313" key="6">
    <source>
        <dbReference type="EMBL" id="QBG36983.1"/>
    </source>
</evidence>
<dbReference type="InterPro" id="IPR058625">
    <property type="entry name" value="MdtA-like_BSH"/>
</dbReference>
<dbReference type="PANTHER" id="PTHR30469">
    <property type="entry name" value="MULTIDRUG RESISTANCE PROTEIN MDTA"/>
    <property type="match status" value="1"/>
</dbReference>
<dbReference type="Gene3D" id="2.40.420.20">
    <property type="match status" value="1"/>
</dbReference>
<dbReference type="AlphaFoldDB" id="A0A4P6P650"/>
<organism evidence="6 7">
    <name type="scientific">Litorilituus sediminis</name>
    <dbReference type="NCBI Taxonomy" id="718192"/>
    <lineage>
        <taxon>Bacteria</taxon>
        <taxon>Pseudomonadati</taxon>
        <taxon>Pseudomonadota</taxon>
        <taxon>Gammaproteobacteria</taxon>
        <taxon>Alteromonadales</taxon>
        <taxon>Colwelliaceae</taxon>
        <taxon>Litorilituus</taxon>
    </lineage>
</organism>
<dbReference type="RefSeq" id="WP_130603650.1">
    <property type="nucleotide sequence ID" value="NZ_CP034759.1"/>
</dbReference>
<dbReference type="InterPro" id="IPR006143">
    <property type="entry name" value="RND_pump_MFP"/>
</dbReference>